<protein>
    <submittedName>
        <fullName evidence="1">3-oxoacyl-ACP synthase</fullName>
    </submittedName>
</protein>
<organism evidence="1 2">
    <name type="scientific">Pelagihabitans pacificus</name>
    <dbReference type="NCBI Taxonomy" id="2696054"/>
    <lineage>
        <taxon>Bacteria</taxon>
        <taxon>Pseudomonadati</taxon>
        <taxon>Bacteroidota</taxon>
        <taxon>Flavobacteriia</taxon>
        <taxon>Flavobacteriales</taxon>
        <taxon>Flavobacteriaceae</taxon>
        <taxon>Pelagihabitans</taxon>
    </lineage>
</organism>
<gene>
    <name evidence="1" type="ORF">FK220_014510</name>
</gene>
<sequence>MMEKYHIESYCRIKDQRISLNGATVFESAETNFLPFIKEAYKTLDTQYPKFFKMDALSKLALIASDLLLKNMTEKNIALVLSNRAASLDTDRRHQQSIEEADHYYPSPAVFVYTLPNICLGEISIKHRLFSENGFFVFEQFRADPLVDYADGLLKMQRAEKVLCGWMDLDNEKYDAFLYVVAKNGIFTHSKKKINQLYQTS</sequence>
<comment type="caution">
    <text evidence="1">The sequence shown here is derived from an EMBL/GenBank/DDBJ whole genome shotgun (WGS) entry which is preliminary data.</text>
</comment>
<reference evidence="1" key="1">
    <citation type="submission" date="2019-07" db="EMBL/GenBank/DDBJ databases">
        <authorList>
            <person name="De-Chao Zhang Q."/>
        </authorList>
    </citation>
    <scope>NUCLEOTIDE SEQUENCE</scope>
    <source>
        <strain evidence="1">TP-CH-4</strain>
    </source>
</reference>
<evidence type="ECO:0000313" key="1">
    <source>
        <dbReference type="EMBL" id="NHF60564.1"/>
    </source>
</evidence>
<keyword evidence="2" id="KW-1185">Reference proteome</keyword>
<accession>A0A967AV55</accession>
<dbReference type="EMBL" id="VIKU02000004">
    <property type="protein sequence ID" value="NHF60564.1"/>
    <property type="molecule type" value="Genomic_DNA"/>
</dbReference>
<dbReference type="Proteomes" id="UP000707206">
    <property type="component" value="Unassembled WGS sequence"/>
</dbReference>
<proteinExistence type="predicted"/>
<dbReference type="AlphaFoldDB" id="A0A967AV55"/>
<reference evidence="1" key="2">
    <citation type="submission" date="2020-03" db="EMBL/GenBank/DDBJ databases">
        <title>Flavobacteriaceae bacterium strain TP-CH-4, a member of the family Flavobacteriaceae isolated from a deep-sea seamount.</title>
        <authorList>
            <person name="Zhang D.-C."/>
        </authorList>
    </citation>
    <scope>NUCLEOTIDE SEQUENCE</scope>
    <source>
        <strain evidence="1">TP-CH-4</strain>
    </source>
</reference>
<name>A0A967AV55_9FLAO</name>
<evidence type="ECO:0000313" key="2">
    <source>
        <dbReference type="Proteomes" id="UP000707206"/>
    </source>
</evidence>
<dbReference type="RefSeq" id="WP_152575059.1">
    <property type="nucleotide sequence ID" value="NZ_VIKU02000004.1"/>
</dbReference>